<dbReference type="Proteomes" id="UP000199501">
    <property type="component" value="Unassembled WGS sequence"/>
</dbReference>
<sequence length="72" mass="7875">MAEHDETKVGRKRPDFLTMFAGIATLFVSAYVLTDGQIWVPMLDPRWLVAGGAVVVGLLLLASSMRGKGKRE</sequence>
<gene>
    <name evidence="2" type="ORF">SAMN05216174_12613</name>
</gene>
<feature type="transmembrane region" description="Helical" evidence="1">
    <location>
        <begin position="16"/>
        <end position="33"/>
    </location>
</feature>
<keyword evidence="1" id="KW-0812">Transmembrane</keyword>
<feature type="transmembrane region" description="Helical" evidence="1">
    <location>
        <begin position="45"/>
        <end position="62"/>
    </location>
</feature>
<dbReference type="OrthoDB" id="3637587at2"/>
<name>A0A1G6Z5S4_9PSEU</name>
<protein>
    <submittedName>
        <fullName evidence="2">Uncharacterized protein</fullName>
    </submittedName>
</protein>
<evidence type="ECO:0000313" key="2">
    <source>
        <dbReference type="EMBL" id="SDD97978.1"/>
    </source>
</evidence>
<organism evidence="2 3">
    <name type="scientific">Actinokineospora iranica</name>
    <dbReference type="NCBI Taxonomy" id="1271860"/>
    <lineage>
        <taxon>Bacteria</taxon>
        <taxon>Bacillati</taxon>
        <taxon>Actinomycetota</taxon>
        <taxon>Actinomycetes</taxon>
        <taxon>Pseudonocardiales</taxon>
        <taxon>Pseudonocardiaceae</taxon>
        <taxon>Actinokineospora</taxon>
    </lineage>
</organism>
<dbReference type="RefSeq" id="WP_091457721.1">
    <property type="nucleotide sequence ID" value="NZ_FMZZ01000026.1"/>
</dbReference>
<evidence type="ECO:0000313" key="3">
    <source>
        <dbReference type="Proteomes" id="UP000199501"/>
    </source>
</evidence>
<dbReference type="EMBL" id="FMZZ01000026">
    <property type="protein sequence ID" value="SDD97978.1"/>
    <property type="molecule type" value="Genomic_DNA"/>
</dbReference>
<evidence type="ECO:0000256" key="1">
    <source>
        <dbReference type="SAM" id="Phobius"/>
    </source>
</evidence>
<keyword evidence="1" id="KW-0472">Membrane</keyword>
<keyword evidence="3" id="KW-1185">Reference proteome</keyword>
<dbReference type="STRING" id="1271860.SAMN05216174_12613"/>
<keyword evidence="1" id="KW-1133">Transmembrane helix</keyword>
<proteinExistence type="predicted"/>
<accession>A0A1G6Z5S4</accession>
<dbReference type="AlphaFoldDB" id="A0A1G6Z5S4"/>
<reference evidence="3" key="1">
    <citation type="submission" date="2016-10" db="EMBL/GenBank/DDBJ databases">
        <authorList>
            <person name="Varghese N."/>
            <person name="Submissions S."/>
        </authorList>
    </citation>
    <scope>NUCLEOTIDE SEQUENCE [LARGE SCALE GENOMIC DNA]</scope>
    <source>
        <strain evidence="3">IBRC-M 10403</strain>
    </source>
</reference>